<protein>
    <submittedName>
        <fullName evidence="8">Cofactor-independent phosphoglycerate mutase</fullName>
    </submittedName>
</protein>
<dbReference type="Pfam" id="PF10143">
    <property type="entry name" value="PhosphMutase"/>
    <property type="match status" value="1"/>
</dbReference>
<evidence type="ECO:0000256" key="6">
    <source>
        <dbReference type="ARBA" id="ARBA00023235"/>
    </source>
</evidence>
<dbReference type="PANTHER" id="PTHR31209:SF4">
    <property type="entry name" value="2,3-BISPHOSPHOGLYCERATE-INDEPENDENT PHOSPHOGLYCERATE MUTASE"/>
    <property type="match status" value="1"/>
</dbReference>
<organism evidence="8 9">
    <name type="scientific">Candidatus Brocadia carolinensis</name>
    <dbReference type="NCBI Taxonomy" id="1004156"/>
    <lineage>
        <taxon>Bacteria</taxon>
        <taxon>Pseudomonadati</taxon>
        <taxon>Planctomycetota</taxon>
        <taxon>Candidatus Brocadiia</taxon>
        <taxon>Candidatus Brocadiales</taxon>
        <taxon>Candidatus Brocadiaceae</taxon>
        <taxon>Candidatus Brocadia</taxon>
    </lineage>
</organism>
<dbReference type="CDD" id="cd16011">
    <property type="entry name" value="iPGM_like"/>
    <property type="match status" value="1"/>
</dbReference>
<dbReference type="EMBL" id="AYTS01000192">
    <property type="protein sequence ID" value="OOP54987.1"/>
    <property type="molecule type" value="Genomic_DNA"/>
</dbReference>
<dbReference type="NCBIfam" id="TIGR00306">
    <property type="entry name" value="apgM"/>
    <property type="match status" value="1"/>
</dbReference>
<name>A0A1V4APG7_9BACT</name>
<comment type="pathway">
    <text evidence="3">Carbohydrate degradation.</text>
</comment>
<dbReference type="Pfam" id="PF01676">
    <property type="entry name" value="Metalloenzyme"/>
    <property type="match status" value="1"/>
</dbReference>
<dbReference type="AlphaFoldDB" id="A0A1V4APG7"/>
<accession>A0A1V4APG7</accession>
<evidence type="ECO:0000313" key="9">
    <source>
        <dbReference type="Proteomes" id="UP000189681"/>
    </source>
</evidence>
<dbReference type="InterPro" id="IPR023665">
    <property type="entry name" value="ApgAM_prokaryotes"/>
</dbReference>
<dbReference type="GO" id="GO:0004619">
    <property type="term" value="F:phosphoglycerate mutase activity"/>
    <property type="evidence" value="ECO:0007669"/>
    <property type="project" value="UniProtKB-EC"/>
</dbReference>
<evidence type="ECO:0000256" key="1">
    <source>
        <dbReference type="ARBA" id="ARBA00000370"/>
    </source>
</evidence>
<dbReference type="Gene3D" id="3.40.720.10">
    <property type="entry name" value="Alkaline Phosphatase, subunit A"/>
    <property type="match status" value="1"/>
</dbReference>
<comment type="catalytic activity">
    <reaction evidence="1">
        <text>(2R)-2-phosphoglycerate = (2R)-3-phosphoglycerate</text>
        <dbReference type="Rhea" id="RHEA:15901"/>
        <dbReference type="ChEBI" id="CHEBI:58272"/>
        <dbReference type="ChEBI" id="CHEBI:58289"/>
        <dbReference type="EC" id="5.4.2.12"/>
    </reaction>
</comment>
<dbReference type="NCBIfam" id="NF003242">
    <property type="entry name" value="PRK04200.1"/>
    <property type="match status" value="1"/>
</dbReference>
<evidence type="ECO:0000256" key="4">
    <source>
        <dbReference type="ARBA" id="ARBA00005524"/>
    </source>
</evidence>
<dbReference type="InterPro" id="IPR006124">
    <property type="entry name" value="Metalloenzyme"/>
</dbReference>
<evidence type="ECO:0000256" key="3">
    <source>
        <dbReference type="ARBA" id="ARBA00004921"/>
    </source>
</evidence>
<dbReference type="InterPro" id="IPR017850">
    <property type="entry name" value="Alkaline_phosphatase_core_sf"/>
</dbReference>
<dbReference type="Proteomes" id="UP000189681">
    <property type="component" value="Unassembled WGS sequence"/>
</dbReference>
<gene>
    <name evidence="8" type="ORF">AYP45_17380</name>
</gene>
<dbReference type="STRING" id="1004156.AYP45_17380"/>
<dbReference type="InterPro" id="IPR004456">
    <property type="entry name" value="Pglycerate_mutase_ApgM"/>
</dbReference>
<evidence type="ECO:0000256" key="2">
    <source>
        <dbReference type="ARBA" id="ARBA00002315"/>
    </source>
</evidence>
<dbReference type="PIRSF" id="PIRSF006392">
    <property type="entry name" value="IPGAM_arch"/>
    <property type="match status" value="1"/>
</dbReference>
<keyword evidence="6" id="KW-0413">Isomerase</keyword>
<evidence type="ECO:0000313" key="8">
    <source>
        <dbReference type="EMBL" id="OOP54987.1"/>
    </source>
</evidence>
<dbReference type="PANTHER" id="PTHR31209">
    <property type="entry name" value="COFACTOR-INDEPENDENT PHOSPHOGLYCERATE MUTASE"/>
    <property type="match status" value="1"/>
</dbReference>
<reference evidence="8 9" key="1">
    <citation type="journal article" date="2017" name="Water Res.">
        <title>Discovery and metagenomic analysis of an anammox bacterial enrichment related to Candidatus "Brocadia caroliniensis" in a full-scale glycerol-fed nitritation-denitritation separate centrate treatment process.</title>
        <authorList>
            <person name="Park H."/>
            <person name="Brotto A.C."/>
            <person name="van Loosdrecht M.C."/>
            <person name="Chandran K."/>
        </authorList>
    </citation>
    <scope>NUCLEOTIDE SEQUENCE [LARGE SCALE GENOMIC DNA]</scope>
    <source>
        <strain evidence="8">26THWARD</strain>
    </source>
</reference>
<dbReference type="GO" id="GO:0046872">
    <property type="term" value="F:metal ion binding"/>
    <property type="evidence" value="ECO:0007669"/>
    <property type="project" value="InterPro"/>
</dbReference>
<proteinExistence type="inferred from homology"/>
<keyword evidence="5" id="KW-0324">Glycolysis</keyword>
<comment type="similarity">
    <text evidence="4">Belongs to the BPG-independent phosphoglycerate mutase family. A-PGAM subfamily.</text>
</comment>
<dbReference type="InterPro" id="IPR042253">
    <property type="entry name" value="Pglycerate_mutase_ApgM_sf"/>
</dbReference>
<evidence type="ECO:0000256" key="5">
    <source>
        <dbReference type="ARBA" id="ARBA00023152"/>
    </source>
</evidence>
<dbReference type="Gene3D" id="3.30.70.2130">
    <property type="entry name" value="Metalloenzyme domain"/>
    <property type="match status" value="1"/>
</dbReference>
<dbReference type="GO" id="GO:0006096">
    <property type="term" value="P:glycolytic process"/>
    <property type="evidence" value="ECO:0007669"/>
    <property type="project" value="UniProtKB-KW"/>
</dbReference>
<comment type="caution">
    <text evidence="8">The sequence shown here is derived from an EMBL/GenBank/DDBJ whole genome shotgun (WGS) entry which is preliminary data.</text>
</comment>
<feature type="domain" description="Metalloenzyme" evidence="7">
    <location>
        <begin position="1"/>
        <end position="382"/>
    </location>
</feature>
<dbReference type="NCBIfam" id="TIGR02535">
    <property type="entry name" value="hyp_Hser_kinase"/>
    <property type="match status" value="1"/>
</dbReference>
<comment type="function">
    <text evidence="2">Catalyzes the interconversion of 2-phosphoglycerate and 3-phosphoglycerate.</text>
</comment>
<dbReference type="SUPFAM" id="SSF53649">
    <property type="entry name" value="Alkaline phosphatase-like"/>
    <property type="match status" value="1"/>
</dbReference>
<evidence type="ECO:0000259" key="7">
    <source>
        <dbReference type="Pfam" id="PF01676"/>
    </source>
</evidence>
<sequence length="398" mass="44171">MKYCIIVPDGMADYPIDKLGGRTPVETARTPNLDYLAQNGQLGVVRTIPGGFPAGSDVANLTLLGYNPREYYSGRAPLEAASIGILLNEGDWAFRCNFITANADILEDFCAGHIKTDEASVLIKLLNERLGNDIIRFYTGKSYRHVMVYKGTQKMDAKCFPPHDIMGQSIQKHLPKGNGGEILTDLMERSRSYLSNHEVNKVRIDLEENPANMIWLWGQGHRPNMPTFKERFHLTGAVITAVDLIKGIACYLGWDIIQVPGVTGYLDTNYANKGQYAIEALETHDLVLVHIEAPDEAGHEGNVHEKILAIEQIDSKIIGPLLEAKNRFSDLRILVLPDHYTPIVKRTHTPESVPFVAYGTGIEKGIGLSYSETNAKSSGLHIKEGHRLIEHLISGSFR</sequence>